<gene>
    <name evidence="2" type="ORF">GCM10008906_24370</name>
</gene>
<evidence type="ECO:0000313" key="2">
    <source>
        <dbReference type="EMBL" id="GAA0742201.1"/>
    </source>
</evidence>
<protein>
    <recommendedName>
        <fullName evidence="1">DUF2268 domain-containing protein</fullName>
    </recommendedName>
</protein>
<evidence type="ECO:0000313" key="3">
    <source>
        <dbReference type="Proteomes" id="UP001501510"/>
    </source>
</evidence>
<evidence type="ECO:0000259" key="1">
    <source>
        <dbReference type="Pfam" id="PF10026"/>
    </source>
</evidence>
<comment type="caution">
    <text evidence="2">The sequence shown here is derived from an EMBL/GenBank/DDBJ whole genome shotgun (WGS) entry which is preliminary data.</text>
</comment>
<dbReference type="EMBL" id="BAAACG010000010">
    <property type="protein sequence ID" value="GAA0742201.1"/>
    <property type="molecule type" value="Genomic_DNA"/>
</dbReference>
<dbReference type="Pfam" id="PF10026">
    <property type="entry name" value="DUF2268"/>
    <property type="match status" value="1"/>
</dbReference>
<keyword evidence="3" id="KW-1185">Reference proteome</keyword>
<dbReference type="RefSeq" id="WP_343761918.1">
    <property type="nucleotide sequence ID" value="NZ_BAAACG010000010.1"/>
</dbReference>
<reference evidence="3" key="1">
    <citation type="journal article" date="2019" name="Int. J. Syst. Evol. Microbiol.">
        <title>The Global Catalogue of Microorganisms (GCM) 10K type strain sequencing project: providing services to taxonomists for standard genome sequencing and annotation.</title>
        <authorList>
            <consortium name="The Broad Institute Genomics Platform"/>
            <consortium name="The Broad Institute Genome Sequencing Center for Infectious Disease"/>
            <person name="Wu L."/>
            <person name="Ma J."/>
        </authorList>
    </citation>
    <scope>NUCLEOTIDE SEQUENCE [LARGE SCALE GENOMIC DNA]</scope>
    <source>
        <strain evidence="3">JCM 1407</strain>
    </source>
</reference>
<accession>A0ABP3UXA7</accession>
<dbReference type="Proteomes" id="UP001501510">
    <property type="component" value="Unassembled WGS sequence"/>
</dbReference>
<sequence>MPYCAGYACGYYLIKYYLEKTGESIFEATITPTADILKEVEDFWK</sequence>
<proteinExistence type="predicted"/>
<organism evidence="2 3">
    <name type="scientific">Clostridium oceanicum</name>
    <dbReference type="NCBI Taxonomy" id="1543"/>
    <lineage>
        <taxon>Bacteria</taxon>
        <taxon>Bacillati</taxon>
        <taxon>Bacillota</taxon>
        <taxon>Clostridia</taxon>
        <taxon>Eubacteriales</taxon>
        <taxon>Clostridiaceae</taxon>
        <taxon>Clostridium</taxon>
    </lineage>
</organism>
<dbReference type="InterPro" id="IPR018728">
    <property type="entry name" value="DUF2268"/>
</dbReference>
<feature type="domain" description="DUF2268" evidence="1">
    <location>
        <begin position="1"/>
        <end position="38"/>
    </location>
</feature>
<name>A0ABP3UXA7_9CLOT</name>